<keyword evidence="2 3" id="KW-0413">Isomerase</keyword>
<dbReference type="SUPFAM" id="SSF53681">
    <property type="entry name" value="Aspartate/glutamate racemase"/>
    <property type="match status" value="2"/>
</dbReference>
<dbReference type="EC" id="5.1.1.13" evidence="3"/>
<dbReference type="InterPro" id="IPR004380">
    <property type="entry name" value="Asp_race"/>
</dbReference>
<dbReference type="Gene3D" id="3.40.50.1860">
    <property type="match status" value="2"/>
</dbReference>
<evidence type="ECO:0000256" key="1">
    <source>
        <dbReference type="ARBA" id="ARBA00007847"/>
    </source>
</evidence>
<dbReference type="AlphaFoldDB" id="A0A1D7TFW9"/>
<dbReference type="PATRIC" id="fig|1193502.14.peg.98"/>
<dbReference type="InterPro" id="IPR015942">
    <property type="entry name" value="Asp/Glu/hydantoin_racemase"/>
</dbReference>
<comment type="similarity">
    <text evidence="1">Belongs to the aspartate/glutamate racemases family.</text>
</comment>
<name>A0A1D7TFW9_9BACT</name>
<keyword evidence="4" id="KW-1185">Reference proteome</keyword>
<gene>
    <name evidence="3" type="ORF">SHALO_0097</name>
</gene>
<dbReference type="STRING" id="1193502.SHALO_0097"/>
<evidence type="ECO:0000256" key="2">
    <source>
        <dbReference type="ARBA" id="ARBA00023235"/>
    </source>
</evidence>
<dbReference type="Proteomes" id="UP000094609">
    <property type="component" value="Chromosome"/>
</dbReference>
<organism evidence="3 4">
    <name type="scientific">Sulfurospirillum halorespirans DSM 13726</name>
    <dbReference type="NCBI Taxonomy" id="1193502"/>
    <lineage>
        <taxon>Bacteria</taxon>
        <taxon>Pseudomonadati</taxon>
        <taxon>Campylobacterota</taxon>
        <taxon>Epsilonproteobacteria</taxon>
        <taxon>Campylobacterales</taxon>
        <taxon>Sulfurospirillaceae</taxon>
        <taxon>Sulfurospirillum</taxon>
    </lineage>
</organism>
<dbReference type="PANTHER" id="PTHR21198:SF7">
    <property type="entry name" value="ASPARTATE-GLUTAMATE RACEMASE FAMILY"/>
    <property type="match status" value="1"/>
</dbReference>
<dbReference type="KEGG" id="shal:SHALO_0097"/>
<dbReference type="PROSITE" id="PS00924">
    <property type="entry name" value="ASP_GLU_RACEMASE_2"/>
    <property type="match status" value="1"/>
</dbReference>
<dbReference type="InterPro" id="IPR033134">
    <property type="entry name" value="Asp/Glu_racemase_AS_2"/>
</dbReference>
<evidence type="ECO:0000313" key="4">
    <source>
        <dbReference type="Proteomes" id="UP000094609"/>
    </source>
</evidence>
<dbReference type="RefSeq" id="WP_069476900.1">
    <property type="nucleotide sequence ID" value="NZ_CP017111.1"/>
</dbReference>
<evidence type="ECO:0000313" key="3">
    <source>
        <dbReference type="EMBL" id="AOO63895.1"/>
    </source>
</evidence>
<sequence>MKTIGLIGGMSWESTQSYYSLLNEGVKAQCGGLHSAKIILYSVDFAPIARFQSEGKWEEAAVLIQEAALSLERAGVDFILLCTNTMHKILPLITPHIKTPFLHIAEATANALNAQGARKAILLGTKFTMQETFYTEVLNAHQIEVIIPDAASIEKINRIIFDELCVGKIETASKAIFLNIIDALKRHDQTIDAVILGCTEIGLLLDQRSCHLPLFDTTVLHVNAALKRALDTV</sequence>
<accession>A0A1D7TFW9</accession>
<dbReference type="EMBL" id="CP017111">
    <property type="protein sequence ID" value="AOO63895.1"/>
    <property type="molecule type" value="Genomic_DNA"/>
</dbReference>
<reference evidence="4" key="1">
    <citation type="submission" date="2016-08" db="EMBL/GenBank/DDBJ databases">
        <title>Complete genome sequence of the organohalide-respiring Epsilonproteobacterium Sulfurospirillum halorespirans.</title>
        <authorList>
            <person name="Goris T."/>
            <person name="Zimmermann J."/>
            <person name="Schenz B."/>
            <person name="Lemos M."/>
            <person name="Hackermueller J."/>
            <person name="Diekert G."/>
        </authorList>
    </citation>
    <scope>NUCLEOTIDE SEQUENCE [LARGE SCALE GENOMIC DNA]</scope>
    <source>
        <strain>DSM 13726</strain>
        <strain evidence="4">PCE-M2</strain>
    </source>
</reference>
<dbReference type="PANTHER" id="PTHR21198">
    <property type="entry name" value="GLUTAMATE RACEMASE"/>
    <property type="match status" value="1"/>
</dbReference>
<dbReference type="InterPro" id="IPR001920">
    <property type="entry name" value="Asp/Glu_race"/>
</dbReference>
<dbReference type="GO" id="GO:0047689">
    <property type="term" value="F:aspartate racemase activity"/>
    <property type="evidence" value="ECO:0007669"/>
    <property type="project" value="UniProtKB-EC"/>
</dbReference>
<protein>
    <submittedName>
        <fullName evidence="3">Putative aspartate racemase</fullName>
        <ecNumber evidence="3">5.1.1.13</ecNumber>
    </submittedName>
</protein>
<dbReference type="NCBIfam" id="TIGR00035">
    <property type="entry name" value="asp_race"/>
    <property type="match status" value="1"/>
</dbReference>
<proteinExistence type="inferred from homology"/>
<dbReference type="Pfam" id="PF01177">
    <property type="entry name" value="Asp_Glu_race"/>
    <property type="match status" value="1"/>
</dbReference>